<evidence type="ECO:0000313" key="3">
    <source>
        <dbReference type="Proteomes" id="UP001497522"/>
    </source>
</evidence>
<keyword evidence="1" id="KW-0812">Transmembrane</keyword>
<proteinExistence type="predicted"/>
<keyword evidence="1" id="KW-0472">Membrane</keyword>
<keyword evidence="3" id="KW-1185">Reference proteome</keyword>
<dbReference type="Proteomes" id="UP001497522">
    <property type="component" value="Chromosome 15"/>
</dbReference>
<feature type="transmembrane region" description="Helical" evidence="1">
    <location>
        <begin position="40"/>
        <end position="60"/>
    </location>
</feature>
<gene>
    <name evidence="2" type="ORF">CSSPJE1EN2_LOCUS8648</name>
</gene>
<accession>A0ABP1ASV4</accession>
<name>A0ABP1ASV4_9BRYO</name>
<sequence>MLLPGRSRRSGDACPRMLPPPQLPSLLAISSLQQQQQQDFVLYMSRVLLLAVVCKLFLVLGLKPGWLVQTIILRPKRESIAEVK</sequence>
<keyword evidence="1" id="KW-1133">Transmembrane helix</keyword>
<organism evidence="2 3">
    <name type="scientific">Sphagnum jensenii</name>
    <dbReference type="NCBI Taxonomy" id="128206"/>
    <lineage>
        <taxon>Eukaryota</taxon>
        <taxon>Viridiplantae</taxon>
        <taxon>Streptophyta</taxon>
        <taxon>Embryophyta</taxon>
        <taxon>Bryophyta</taxon>
        <taxon>Sphagnophytina</taxon>
        <taxon>Sphagnopsida</taxon>
        <taxon>Sphagnales</taxon>
        <taxon>Sphagnaceae</taxon>
        <taxon>Sphagnum</taxon>
    </lineage>
</organism>
<dbReference type="EMBL" id="OZ023716">
    <property type="protein sequence ID" value="CAK9865653.1"/>
    <property type="molecule type" value="Genomic_DNA"/>
</dbReference>
<reference evidence="2" key="1">
    <citation type="submission" date="2024-03" db="EMBL/GenBank/DDBJ databases">
        <authorList>
            <consortium name="ELIXIR-Norway"/>
            <consortium name="Elixir Norway"/>
        </authorList>
    </citation>
    <scope>NUCLEOTIDE SEQUENCE</scope>
</reference>
<evidence type="ECO:0000256" key="1">
    <source>
        <dbReference type="SAM" id="Phobius"/>
    </source>
</evidence>
<protein>
    <submittedName>
        <fullName evidence="2">Uncharacterized protein</fullName>
    </submittedName>
</protein>
<evidence type="ECO:0000313" key="2">
    <source>
        <dbReference type="EMBL" id="CAK9865653.1"/>
    </source>
</evidence>